<feature type="chain" id="PRO_5036208311" evidence="2">
    <location>
        <begin position="17"/>
        <end position="106"/>
    </location>
</feature>
<gene>
    <name evidence="4" type="ORF">LSAA_5836</name>
    <name evidence="3" type="ORF">LSAA_6086</name>
</gene>
<dbReference type="Proteomes" id="UP000675881">
    <property type="component" value="Chromosome 15"/>
</dbReference>
<dbReference type="OrthoDB" id="6382199at2759"/>
<dbReference type="EMBL" id="HG994594">
    <property type="protein sequence ID" value="CAF2861338.1"/>
    <property type="molecule type" value="Genomic_DNA"/>
</dbReference>
<evidence type="ECO:0000256" key="1">
    <source>
        <dbReference type="SAM" id="MobiDB-lite"/>
    </source>
</evidence>
<evidence type="ECO:0000313" key="4">
    <source>
        <dbReference type="EMBL" id="CAF2861338.1"/>
    </source>
</evidence>
<sequence>MKVFIAISALLALASADQSSHQTIQHGHAAPVHTSIHKPHGAHHASVVSQPAADPSDVHNPYHADHKPIAAVHAPAHVPKWQKEIKNSLLGGAMFDYLSDDKESTF</sequence>
<accession>A0A7R8H4L2</accession>
<proteinExistence type="predicted"/>
<keyword evidence="5" id="KW-1185">Reference proteome</keyword>
<dbReference type="AlphaFoldDB" id="A0A7R8H4L2"/>
<evidence type="ECO:0000313" key="3">
    <source>
        <dbReference type="EMBL" id="CAF2861324.1"/>
    </source>
</evidence>
<protein>
    <submittedName>
        <fullName evidence="3">(salmon louse) hypothetical protein</fullName>
    </submittedName>
</protein>
<dbReference type="EMBL" id="HG994594">
    <property type="protein sequence ID" value="CAF2861324.1"/>
    <property type="molecule type" value="Genomic_DNA"/>
</dbReference>
<name>A0A7R8H4L2_LEPSM</name>
<organism evidence="3 5">
    <name type="scientific">Lepeophtheirus salmonis</name>
    <name type="common">Salmon louse</name>
    <name type="synonym">Caligus salmonis</name>
    <dbReference type="NCBI Taxonomy" id="72036"/>
    <lineage>
        <taxon>Eukaryota</taxon>
        <taxon>Metazoa</taxon>
        <taxon>Ecdysozoa</taxon>
        <taxon>Arthropoda</taxon>
        <taxon>Crustacea</taxon>
        <taxon>Multicrustacea</taxon>
        <taxon>Hexanauplia</taxon>
        <taxon>Copepoda</taxon>
        <taxon>Siphonostomatoida</taxon>
        <taxon>Caligidae</taxon>
        <taxon>Lepeophtheirus</taxon>
    </lineage>
</organism>
<feature type="signal peptide" evidence="2">
    <location>
        <begin position="1"/>
        <end position="16"/>
    </location>
</feature>
<keyword evidence="2" id="KW-0732">Signal</keyword>
<feature type="region of interest" description="Disordered" evidence="1">
    <location>
        <begin position="22"/>
        <end position="64"/>
    </location>
</feature>
<reference evidence="3" key="1">
    <citation type="submission" date="2021-02" db="EMBL/GenBank/DDBJ databases">
        <authorList>
            <person name="Bekaert M."/>
        </authorList>
    </citation>
    <scope>NUCLEOTIDE SEQUENCE</scope>
    <source>
        <strain evidence="3">IoA-00</strain>
    </source>
</reference>
<evidence type="ECO:0000313" key="5">
    <source>
        <dbReference type="Proteomes" id="UP000675881"/>
    </source>
</evidence>
<evidence type="ECO:0000256" key="2">
    <source>
        <dbReference type="SAM" id="SignalP"/>
    </source>
</evidence>